<dbReference type="RefSeq" id="WP_011384893.1">
    <property type="nucleotide sequence ID" value="NC_007626.1"/>
</dbReference>
<dbReference type="KEGG" id="mag:amb2512"/>
<evidence type="ECO:0000313" key="1">
    <source>
        <dbReference type="EMBL" id="BAE51316.1"/>
    </source>
</evidence>
<name>Q2W4A9_PARM1</name>
<dbReference type="Pfam" id="PF04430">
    <property type="entry name" value="DUF498"/>
    <property type="match status" value="1"/>
</dbReference>
<dbReference type="Proteomes" id="UP000007058">
    <property type="component" value="Chromosome"/>
</dbReference>
<dbReference type="SUPFAM" id="SSF64076">
    <property type="entry name" value="MTH938-like"/>
    <property type="match status" value="1"/>
</dbReference>
<protein>
    <submittedName>
        <fullName evidence="1">Uncharacterized conserved protein</fullName>
    </submittedName>
</protein>
<reference evidence="1 2" key="1">
    <citation type="journal article" date="2005" name="DNA Res.">
        <title>Complete genome sequence of the facultative anaerobic magnetotactic bacterium Magnetospirillum sp. strain AMB-1.</title>
        <authorList>
            <person name="Matsunaga T."/>
            <person name="Okamura Y."/>
            <person name="Fukuda Y."/>
            <person name="Wahyudi A.T."/>
            <person name="Murase Y."/>
            <person name="Takeyama H."/>
        </authorList>
    </citation>
    <scope>NUCLEOTIDE SEQUENCE [LARGE SCALE GENOMIC DNA]</scope>
    <source>
        <strain evidence="2">ATCC 700264 / AMB-1</strain>
    </source>
</reference>
<dbReference type="CDD" id="cd00248">
    <property type="entry name" value="Mth938-like"/>
    <property type="match status" value="1"/>
</dbReference>
<dbReference type="OrthoDB" id="7351393at2"/>
<dbReference type="InterPro" id="IPR007523">
    <property type="entry name" value="NDUFAF3/AAMDC"/>
</dbReference>
<organism evidence="1 2">
    <name type="scientific">Paramagnetospirillum magneticum (strain ATCC 700264 / AMB-1)</name>
    <name type="common">Magnetospirillum magneticum</name>
    <dbReference type="NCBI Taxonomy" id="342108"/>
    <lineage>
        <taxon>Bacteria</taxon>
        <taxon>Pseudomonadati</taxon>
        <taxon>Pseudomonadota</taxon>
        <taxon>Alphaproteobacteria</taxon>
        <taxon>Rhodospirillales</taxon>
        <taxon>Magnetospirillaceae</taxon>
        <taxon>Paramagnetospirillum</taxon>
    </lineage>
</organism>
<dbReference type="Gene3D" id="3.40.1230.10">
    <property type="entry name" value="MTH938-like"/>
    <property type="match status" value="1"/>
</dbReference>
<proteinExistence type="predicted"/>
<dbReference type="STRING" id="342108.amb2512"/>
<keyword evidence="2" id="KW-1185">Reference proteome</keyword>
<gene>
    <name evidence="1" type="ordered locus">amb2512</name>
</gene>
<dbReference type="PANTHER" id="PTHR21192">
    <property type="entry name" value="NUCLEAR PROTEIN E3-3"/>
    <property type="match status" value="1"/>
</dbReference>
<dbReference type="AlphaFoldDB" id="Q2W4A9"/>
<sequence length="124" mass="13194">MDITPLIPTGRQIVKGYGDGGFTIAGLRWEGSVLVLPERTQPWSPRDLAQVTEDSLAPLLTLEEKPRLLLLGCGQRMAPVPSALRAALRAAGITLELMDTGGACRTFNVLVSEDRSVAAALIAV</sequence>
<dbReference type="EMBL" id="AP007255">
    <property type="protein sequence ID" value="BAE51316.1"/>
    <property type="molecule type" value="Genomic_DNA"/>
</dbReference>
<accession>Q2W4A9</accession>
<dbReference type="PANTHER" id="PTHR21192:SF2">
    <property type="entry name" value="NADH DEHYDROGENASE [UBIQUINONE] 1 ALPHA SUBCOMPLEX ASSEMBLY FACTOR 3"/>
    <property type="match status" value="1"/>
</dbReference>
<dbReference type="InterPro" id="IPR036748">
    <property type="entry name" value="MTH938-like_sf"/>
</dbReference>
<dbReference type="HOGENOM" id="CLU_074390_2_1_5"/>
<evidence type="ECO:0000313" key="2">
    <source>
        <dbReference type="Proteomes" id="UP000007058"/>
    </source>
</evidence>